<dbReference type="SUPFAM" id="SSF52172">
    <property type="entry name" value="CheY-like"/>
    <property type="match status" value="1"/>
</dbReference>
<dbReference type="SMART" id="SM00421">
    <property type="entry name" value="HTH_LUXR"/>
    <property type="match status" value="1"/>
</dbReference>
<evidence type="ECO:0000259" key="4">
    <source>
        <dbReference type="PROSITE" id="PS50043"/>
    </source>
</evidence>
<evidence type="ECO:0000256" key="1">
    <source>
        <dbReference type="ARBA" id="ARBA00023015"/>
    </source>
</evidence>
<dbReference type="PANTHER" id="PTHR44688:SF16">
    <property type="entry name" value="DNA-BINDING TRANSCRIPTIONAL ACTIVATOR DEVR_DOSR"/>
    <property type="match status" value="1"/>
</dbReference>
<evidence type="ECO:0000313" key="5">
    <source>
        <dbReference type="EMBL" id="MVQ50369.1"/>
    </source>
</evidence>
<dbReference type="InterPro" id="IPR036388">
    <property type="entry name" value="WH-like_DNA-bd_sf"/>
</dbReference>
<dbReference type="GO" id="GO:0003677">
    <property type="term" value="F:DNA binding"/>
    <property type="evidence" value="ECO:0007669"/>
    <property type="project" value="UniProtKB-KW"/>
</dbReference>
<sequence>MPGEPVRLLIASPEPTVRAGLRAMLATHGDRVVVVEDGAADVVLHDGDRGGDGDLDALMRRPGAAAWVPLRGGVERIVAMVEGAAQRPGSPAGFGLSDREEEVLALIVAGLSNREIAERAFISINSVKTYIRSAYRKIGVSSRSQAVAWGLRNGLDQSRDAVSP</sequence>
<dbReference type="InterPro" id="IPR000792">
    <property type="entry name" value="Tscrpt_reg_LuxR_C"/>
</dbReference>
<keyword evidence="6" id="KW-1185">Reference proteome</keyword>
<organism evidence="5 6">
    <name type="scientific">Nocardioides agri</name>
    <dbReference type="NCBI Taxonomy" id="2682843"/>
    <lineage>
        <taxon>Bacteria</taxon>
        <taxon>Bacillati</taxon>
        <taxon>Actinomycetota</taxon>
        <taxon>Actinomycetes</taxon>
        <taxon>Propionibacteriales</taxon>
        <taxon>Nocardioidaceae</taxon>
        <taxon>Nocardioides</taxon>
    </lineage>
</organism>
<evidence type="ECO:0000313" key="6">
    <source>
        <dbReference type="Proteomes" id="UP000473525"/>
    </source>
</evidence>
<dbReference type="PROSITE" id="PS50043">
    <property type="entry name" value="HTH_LUXR_2"/>
    <property type="match status" value="1"/>
</dbReference>
<dbReference type="Pfam" id="PF00196">
    <property type="entry name" value="GerE"/>
    <property type="match status" value="1"/>
</dbReference>
<dbReference type="RefSeq" id="WP_157343402.1">
    <property type="nucleotide sequence ID" value="NZ_WSEK01000004.1"/>
</dbReference>
<dbReference type="SUPFAM" id="SSF46894">
    <property type="entry name" value="C-terminal effector domain of the bipartite response regulators"/>
    <property type="match status" value="1"/>
</dbReference>
<dbReference type="EMBL" id="WSEK01000004">
    <property type="protein sequence ID" value="MVQ50369.1"/>
    <property type="molecule type" value="Genomic_DNA"/>
</dbReference>
<dbReference type="InterPro" id="IPR016032">
    <property type="entry name" value="Sig_transdc_resp-reg_C-effctor"/>
</dbReference>
<evidence type="ECO:0000256" key="2">
    <source>
        <dbReference type="ARBA" id="ARBA00023125"/>
    </source>
</evidence>
<reference evidence="5 6" key="1">
    <citation type="submission" date="2019-12" db="EMBL/GenBank/DDBJ databases">
        <authorList>
            <person name="Huq M.A."/>
        </authorList>
    </citation>
    <scope>NUCLEOTIDE SEQUENCE [LARGE SCALE GENOMIC DNA]</scope>
    <source>
        <strain evidence="5 6">MAH-18</strain>
    </source>
</reference>
<dbReference type="AlphaFoldDB" id="A0A6L6XT47"/>
<dbReference type="GO" id="GO:0006355">
    <property type="term" value="P:regulation of DNA-templated transcription"/>
    <property type="evidence" value="ECO:0007669"/>
    <property type="project" value="InterPro"/>
</dbReference>
<keyword evidence="3" id="KW-0804">Transcription</keyword>
<accession>A0A6L6XT47</accession>
<gene>
    <name evidence="5" type="ORF">GON03_14380</name>
</gene>
<comment type="caution">
    <text evidence="5">The sequence shown here is derived from an EMBL/GenBank/DDBJ whole genome shotgun (WGS) entry which is preliminary data.</text>
</comment>
<proteinExistence type="predicted"/>
<protein>
    <submittedName>
        <fullName evidence="5">Helix-turn-helix transcriptional regulator</fullName>
    </submittedName>
</protein>
<dbReference type="Gene3D" id="1.10.10.10">
    <property type="entry name" value="Winged helix-like DNA-binding domain superfamily/Winged helix DNA-binding domain"/>
    <property type="match status" value="1"/>
</dbReference>
<evidence type="ECO:0000256" key="3">
    <source>
        <dbReference type="ARBA" id="ARBA00023163"/>
    </source>
</evidence>
<keyword evidence="2" id="KW-0238">DNA-binding</keyword>
<dbReference type="CDD" id="cd06170">
    <property type="entry name" value="LuxR_C_like"/>
    <property type="match status" value="1"/>
</dbReference>
<dbReference type="InterPro" id="IPR011006">
    <property type="entry name" value="CheY-like_superfamily"/>
</dbReference>
<dbReference type="Proteomes" id="UP000473525">
    <property type="component" value="Unassembled WGS sequence"/>
</dbReference>
<feature type="domain" description="HTH luxR-type" evidence="4">
    <location>
        <begin position="89"/>
        <end position="154"/>
    </location>
</feature>
<dbReference type="PRINTS" id="PR00038">
    <property type="entry name" value="HTHLUXR"/>
</dbReference>
<dbReference type="PANTHER" id="PTHR44688">
    <property type="entry name" value="DNA-BINDING TRANSCRIPTIONAL ACTIVATOR DEVR_DOSR"/>
    <property type="match status" value="1"/>
</dbReference>
<keyword evidence="1" id="KW-0805">Transcription regulation</keyword>
<name>A0A6L6XT47_9ACTN</name>